<organism evidence="6 7">
    <name type="scientific">Paenibacillus stellifer</name>
    <dbReference type="NCBI Taxonomy" id="169760"/>
    <lineage>
        <taxon>Bacteria</taxon>
        <taxon>Bacillati</taxon>
        <taxon>Bacillota</taxon>
        <taxon>Bacilli</taxon>
        <taxon>Bacillales</taxon>
        <taxon>Paenibacillaceae</taxon>
        <taxon>Paenibacillus</taxon>
    </lineage>
</organism>
<keyword evidence="2" id="KW-0805">Transcription regulation</keyword>
<evidence type="ECO:0000259" key="5">
    <source>
        <dbReference type="PROSITE" id="PS50932"/>
    </source>
</evidence>
<dbReference type="InterPro" id="IPR028082">
    <property type="entry name" value="Peripla_BP_I"/>
</dbReference>
<keyword evidence="3" id="KW-0238">DNA-binding</keyword>
<reference evidence="6 7" key="1">
    <citation type="submission" date="2014-08" db="EMBL/GenBank/DDBJ databases">
        <title>Comparative genomics of the Paenibacillus odorifer group.</title>
        <authorList>
            <person name="den Bakker H.C."/>
            <person name="Tsai Y.-C."/>
            <person name="Martin N."/>
            <person name="Korlach J."/>
            <person name="Wiedmann M."/>
        </authorList>
    </citation>
    <scope>NUCLEOTIDE SEQUENCE [LARGE SCALE GENOMIC DNA]</scope>
    <source>
        <strain evidence="6 7">DSM 14472</strain>
    </source>
</reference>
<dbReference type="PROSITE" id="PS50932">
    <property type="entry name" value="HTH_LACI_2"/>
    <property type="match status" value="1"/>
</dbReference>
<dbReference type="AlphaFoldDB" id="A0A089LZQ8"/>
<dbReference type="InterPro" id="IPR010982">
    <property type="entry name" value="Lambda_DNA-bd_dom_sf"/>
</dbReference>
<dbReference type="SMART" id="SM00354">
    <property type="entry name" value="HTH_LACI"/>
    <property type="match status" value="1"/>
</dbReference>
<dbReference type="OrthoDB" id="9775106at2"/>
<proteinExistence type="predicted"/>
<dbReference type="GO" id="GO:0003700">
    <property type="term" value="F:DNA-binding transcription factor activity"/>
    <property type="evidence" value="ECO:0007669"/>
    <property type="project" value="TreeGrafter"/>
</dbReference>
<dbReference type="GO" id="GO:0000976">
    <property type="term" value="F:transcription cis-regulatory region binding"/>
    <property type="evidence" value="ECO:0007669"/>
    <property type="project" value="TreeGrafter"/>
</dbReference>
<dbReference type="PANTHER" id="PTHR30146">
    <property type="entry name" value="LACI-RELATED TRANSCRIPTIONAL REPRESSOR"/>
    <property type="match status" value="1"/>
</dbReference>
<evidence type="ECO:0000313" key="6">
    <source>
        <dbReference type="EMBL" id="AIQ65635.1"/>
    </source>
</evidence>
<dbReference type="CDD" id="cd06267">
    <property type="entry name" value="PBP1_LacI_sugar_binding-like"/>
    <property type="match status" value="1"/>
</dbReference>
<name>A0A089LZQ8_9BACL</name>
<keyword evidence="7" id="KW-1185">Reference proteome</keyword>
<evidence type="ECO:0000256" key="4">
    <source>
        <dbReference type="ARBA" id="ARBA00023163"/>
    </source>
</evidence>
<dbReference type="CDD" id="cd01392">
    <property type="entry name" value="HTH_LacI"/>
    <property type="match status" value="1"/>
</dbReference>
<feature type="domain" description="HTH lacI-type" evidence="5">
    <location>
        <begin position="2"/>
        <end position="56"/>
    </location>
</feature>
<gene>
    <name evidence="6" type="ORF">PSTEL_23525</name>
</gene>
<dbReference type="InterPro" id="IPR046335">
    <property type="entry name" value="LacI/GalR-like_sensor"/>
</dbReference>
<evidence type="ECO:0000256" key="3">
    <source>
        <dbReference type="ARBA" id="ARBA00023125"/>
    </source>
</evidence>
<dbReference type="Pfam" id="PF00356">
    <property type="entry name" value="LacI"/>
    <property type="match status" value="1"/>
</dbReference>
<dbReference type="EMBL" id="CP009286">
    <property type="protein sequence ID" value="AIQ65635.1"/>
    <property type="molecule type" value="Genomic_DNA"/>
</dbReference>
<dbReference type="KEGG" id="pste:PSTEL_23525"/>
<keyword evidence="4" id="KW-0804">Transcription</keyword>
<evidence type="ECO:0000256" key="2">
    <source>
        <dbReference type="ARBA" id="ARBA00023015"/>
    </source>
</evidence>
<protein>
    <submittedName>
        <fullName evidence="6">LacI family transcriptional regulator</fullName>
    </submittedName>
</protein>
<dbReference type="Pfam" id="PF13377">
    <property type="entry name" value="Peripla_BP_3"/>
    <property type="match status" value="1"/>
</dbReference>
<dbReference type="Gene3D" id="3.40.50.2300">
    <property type="match status" value="2"/>
</dbReference>
<dbReference type="Gene3D" id="1.10.260.40">
    <property type="entry name" value="lambda repressor-like DNA-binding domains"/>
    <property type="match status" value="1"/>
</dbReference>
<dbReference type="PANTHER" id="PTHR30146:SF148">
    <property type="entry name" value="HTH-TYPE TRANSCRIPTIONAL REPRESSOR PURR-RELATED"/>
    <property type="match status" value="1"/>
</dbReference>
<evidence type="ECO:0000256" key="1">
    <source>
        <dbReference type="ARBA" id="ARBA00022491"/>
    </source>
</evidence>
<dbReference type="SUPFAM" id="SSF47413">
    <property type="entry name" value="lambda repressor-like DNA-binding domains"/>
    <property type="match status" value="1"/>
</dbReference>
<sequence>MTTIYDIAKATGYSPTTVSKVFNHYSDVSEKTKNKILDAAKEMGYLPNSHARTLMTKKSWTIGILFNEFSGMGIRHPFFNGVLDSFKRAAEAQGYDLMFISDNIGGKSSSYLEHCRFRSVDGVVIVLADALDPGVEELVDSGLPCVILDYESRKAGTVCSDNVNGSFLAVQYLYELGHRHIAHISGGEVTFAGRHRRLGYEMAVSRLKLGKREDYIVTGGVHFSTRDGYAAMSLLLDLDQPPTAVLAAGDNLALGAIKAAQDRGLKVPEDLSVIGFDDIEAAGLVTPALTTIRQDISSIGKRAADMLIQSIETVRAPEAVVLPVELVVRDSCKPL</sequence>
<evidence type="ECO:0000313" key="7">
    <source>
        <dbReference type="Proteomes" id="UP000029507"/>
    </source>
</evidence>
<dbReference type="HOGENOM" id="CLU_037628_6_2_9"/>
<dbReference type="SUPFAM" id="SSF53822">
    <property type="entry name" value="Periplasmic binding protein-like I"/>
    <property type="match status" value="1"/>
</dbReference>
<keyword evidence="1" id="KW-0678">Repressor</keyword>
<dbReference type="RefSeq" id="WP_038698862.1">
    <property type="nucleotide sequence ID" value="NZ_CP009286.1"/>
</dbReference>
<dbReference type="InterPro" id="IPR000843">
    <property type="entry name" value="HTH_LacI"/>
</dbReference>
<accession>A0A089LZQ8</accession>
<dbReference type="Proteomes" id="UP000029507">
    <property type="component" value="Chromosome"/>
</dbReference>
<dbReference type="STRING" id="169760.PSTEL_23525"/>